<sequence length="95" mass="10832">MPWHAGGKVSTSHPNVNFLGRRYEHTEDRLLRGQLELGLGYQGPFVSDDTPLHYCDVRGGFGEQKVRVTSRSGRFGSDDLSMNVGYRRIRTSREY</sequence>
<dbReference type="Proteomes" id="UP000001194">
    <property type="component" value="Unassembled WGS sequence"/>
</dbReference>
<dbReference type="AlphaFoldDB" id="B0DVP9"/>
<reference evidence="1 2" key="1">
    <citation type="journal article" date="2008" name="Nature">
        <title>The genome of Laccaria bicolor provides insights into mycorrhizal symbiosis.</title>
        <authorList>
            <person name="Martin F."/>
            <person name="Aerts A."/>
            <person name="Ahren D."/>
            <person name="Brun A."/>
            <person name="Danchin E.G.J."/>
            <person name="Duchaussoy F."/>
            <person name="Gibon J."/>
            <person name="Kohler A."/>
            <person name="Lindquist E."/>
            <person name="Pereda V."/>
            <person name="Salamov A."/>
            <person name="Shapiro H.J."/>
            <person name="Wuyts J."/>
            <person name="Blaudez D."/>
            <person name="Buee M."/>
            <person name="Brokstein P."/>
            <person name="Canbaeck B."/>
            <person name="Cohen D."/>
            <person name="Courty P.E."/>
            <person name="Coutinho P.M."/>
            <person name="Delaruelle C."/>
            <person name="Detter J.C."/>
            <person name="Deveau A."/>
            <person name="DiFazio S."/>
            <person name="Duplessis S."/>
            <person name="Fraissinet-Tachet L."/>
            <person name="Lucic E."/>
            <person name="Frey-Klett P."/>
            <person name="Fourrey C."/>
            <person name="Feussner I."/>
            <person name="Gay G."/>
            <person name="Grimwood J."/>
            <person name="Hoegger P.J."/>
            <person name="Jain P."/>
            <person name="Kilaru S."/>
            <person name="Labbe J."/>
            <person name="Lin Y.C."/>
            <person name="Legue V."/>
            <person name="Le Tacon F."/>
            <person name="Marmeisse R."/>
            <person name="Melayah D."/>
            <person name="Montanini B."/>
            <person name="Muratet M."/>
            <person name="Nehls U."/>
            <person name="Niculita-Hirzel H."/>
            <person name="Oudot-Le Secq M.P."/>
            <person name="Peter M."/>
            <person name="Quesneville H."/>
            <person name="Rajashekar B."/>
            <person name="Reich M."/>
            <person name="Rouhier N."/>
            <person name="Schmutz J."/>
            <person name="Yin T."/>
            <person name="Chalot M."/>
            <person name="Henrissat B."/>
            <person name="Kuees U."/>
            <person name="Lucas S."/>
            <person name="Van de Peer Y."/>
            <person name="Podila G.K."/>
            <person name="Polle A."/>
            <person name="Pukkila P.J."/>
            <person name="Richardson P.M."/>
            <person name="Rouze P."/>
            <person name="Sanders I.R."/>
            <person name="Stajich J.E."/>
            <person name="Tunlid A."/>
            <person name="Tuskan G."/>
            <person name="Grigoriev I.V."/>
        </authorList>
    </citation>
    <scope>NUCLEOTIDE SEQUENCE [LARGE SCALE GENOMIC DNA]</scope>
    <source>
        <strain evidence="2">S238N-H82 / ATCC MYA-4686</strain>
    </source>
</reference>
<name>B0DVP9_LACBS</name>
<dbReference type="GeneID" id="6083705"/>
<accession>B0DVP9</accession>
<dbReference type="HOGENOM" id="CLU_2373153_0_0_1"/>
<keyword evidence="2" id="KW-1185">Reference proteome</keyword>
<proteinExistence type="predicted"/>
<dbReference type="KEGG" id="lbc:LACBIDRAFT_312188"/>
<dbReference type="InParanoid" id="B0DVP9"/>
<protein>
    <submittedName>
        <fullName evidence="1">Predicted protein</fullName>
    </submittedName>
</protein>
<gene>
    <name evidence="1" type="ORF">LACBIDRAFT_312188</name>
</gene>
<evidence type="ECO:0000313" key="1">
    <source>
        <dbReference type="EMBL" id="EDR01342.1"/>
    </source>
</evidence>
<dbReference type="EMBL" id="DS547140">
    <property type="protein sequence ID" value="EDR01342.1"/>
    <property type="molecule type" value="Genomic_DNA"/>
</dbReference>
<organism evidence="2">
    <name type="scientific">Laccaria bicolor (strain S238N-H82 / ATCC MYA-4686)</name>
    <name type="common">Bicoloured deceiver</name>
    <name type="synonym">Laccaria laccata var. bicolor</name>
    <dbReference type="NCBI Taxonomy" id="486041"/>
    <lineage>
        <taxon>Eukaryota</taxon>
        <taxon>Fungi</taxon>
        <taxon>Dikarya</taxon>
        <taxon>Basidiomycota</taxon>
        <taxon>Agaricomycotina</taxon>
        <taxon>Agaricomycetes</taxon>
        <taxon>Agaricomycetidae</taxon>
        <taxon>Agaricales</taxon>
        <taxon>Agaricineae</taxon>
        <taxon>Hydnangiaceae</taxon>
        <taxon>Laccaria</taxon>
    </lineage>
</organism>
<evidence type="ECO:0000313" key="2">
    <source>
        <dbReference type="Proteomes" id="UP000001194"/>
    </source>
</evidence>
<dbReference type="RefSeq" id="XP_001888049.1">
    <property type="nucleotide sequence ID" value="XM_001888014.1"/>
</dbReference>